<dbReference type="GO" id="GO:0008270">
    <property type="term" value="F:zinc ion binding"/>
    <property type="evidence" value="ECO:0007669"/>
    <property type="project" value="InterPro"/>
</dbReference>
<dbReference type="GO" id="GO:0046294">
    <property type="term" value="P:formaldehyde catabolic process"/>
    <property type="evidence" value="ECO:0007669"/>
    <property type="project" value="TreeGrafter"/>
</dbReference>
<keyword evidence="3" id="KW-0560">Oxidoreductase</keyword>
<proteinExistence type="predicted"/>
<dbReference type="Gene3D" id="3.90.180.10">
    <property type="entry name" value="Medium-chain alcohol dehydrogenases, catalytic domain"/>
    <property type="match status" value="1"/>
</dbReference>
<dbReference type="SUPFAM" id="SSF50129">
    <property type="entry name" value="GroES-like"/>
    <property type="match status" value="1"/>
</dbReference>
<dbReference type="InterPro" id="IPR011032">
    <property type="entry name" value="GroES-like_sf"/>
</dbReference>
<dbReference type="InterPro" id="IPR036291">
    <property type="entry name" value="NAD(P)-bd_dom_sf"/>
</dbReference>
<keyword evidence="2" id="KW-0862">Zinc</keyword>
<sequence>MKMKAAVLYEPHKPMVVETIDIDEPREGEVLVRIAAAGVCYSDYHIMIGEWSWPLPVVLGHEGAGVVERVGPGVTRMEPGQTVILNFRANCGTCHYCIIGRPVLCDGVSAPRHTLFDGSSRLSKDGQTIHHMARTSCFAEYAVVPESGAVPVRADMPLDKGCLVGCAVMTGVGSVINTARIEAGSSVAVIGCGGVGLNAVQGAVLAGAGQIIAVDLLDNKLEYAREFGATDLVNGSSGDAVKQ</sequence>
<dbReference type="Gene3D" id="3.40.50.720">
    <property type="entry name" value="NAD(P)-binding Rossmann-like Domain"/>
    <property type="match status" value="1"/>
</dbReference>
<gene>
    <name evidence="7" type="ORF">METZ01_LOCUS170617</name>
</gene>
<dbReference type="AlphaFoldDB" id="A0A382BXH1"/>
<evidence type="ECO:0000313" key="7">
    <source>
        <dbReference type="EMBL" id="SVB17763.1"/>
    </source>
</evidence>
<evidence type="ECO:0000256" key="2">
    <source>
        <dbReference type="ARBA" id="ARBA00022833"/>
    </source>
</evidence>
<dbReference type="EMBL" id="UINC01031547">
    <property type="protein sequence ID" value="SVB17763.1"/>
    <property type="molecule type" value="Genomic_DNA"/>
</dbReference>
<dbReference type="PANTHER" id="PTHR43880">
    <property type="entry name" value="ALCOHOL DEHYDROGENASE"/>
    <property type="match status" value="1"/>
</dbReference>
<feature type="non-terminal residue" evidence="7">
    <location>
        <position position="243"/>
    </location>
</feature>
<keyword evidence="1" id="KW-0479">Metal-binding</keyword>
<keyword evidence="4" id="KW-0520">NAD</keyword>
<dbReference type="InterPro" id="IPR013149">
    <property type="entry name" value="ADH-like_C"/>
</dbReference>
<reference evidence="7" key="1">
    <citation type="submission" date="2018-05" db="EMBL/GenBank/DDBJ databases">
        <authorList>
            <person name="Lanie J.A."/>
            <person name="Ng W.-L."/>
            <person name="Kazmierczak K.M."/>
            <person name="Andrzejewski T.M."/>
            <person name="Davidsen T.M."/>
            <person name="Wayne K.J."/>
            <person name="Tettelin H."/>
            <person name="Glass J.I."/>
            <person name="Rusch D."/>
            <person name="Podicherti R."/>
            <person name="Tsui H.-C.T."/>
            <person name="Winkler M.E."/>
        </authorList>
    </citation>
    <scope>NUCLEOTIDE SEQUENCE</scope>
</reference>
<dbReference type="PANTHER" id="PTHR43880:SF12">
    <property type="entry name" value="ALCOHOL DEHYDROGENASE CLASS-3"/>
    <property type="match status" value="1"/>
</dbReference>
<dbReference type="GO" id="GO:0051903">
    <property type="term" value="F:S-(hydroxymethyl)glutathione dehydrogenase [NAD(P)+] activity"/>
    <property type="evidence" value="ECO:0007669"/>
    <property type="project" value="TreeGrafter"/>
</dbReference>
<organism evidence="7">
    <name type="scientific">marine metagenome</name>
    <dbReference type="NCBI Taxonomy" id="408172"/>
    <lineage>
        <taxon>unclassified sequences</taxon>
        <taxon>metagenomes</taxon>
        <taxon>ecological metagenomes</taxon>
    </lineage>
</organism>
<evidence type="ECO:0000256" key="1">
    <source>
        <dbReference type="ARBA" id="ARBA00022723"/>
    </source>
</evidence>
<accession>A0A382BXH1</accession>
<dbReference type="GO" id="GO:0005829">
    <property type="term" value="C:cytosol"/>
    <property type="evidence" value="ECO:0007669"/>
    <property type="project" value="TreeGrafter"/>
</dbReference>
<dbReference type="InterPro" id="IPR002328">
    <property type="entry name" value="ADH_Zn_CS"/>
</dbReference>
<evidence type="ECO:0000259" key="5">
    <source>
        <dbReference type="Pfam" id="PF00107"/>
    </source>
</evidence>
<dbReference type="Pfam" id="PF00107">
    <property type="entry name" value="ADH_zinc_N"/>
    <property type="match status" value="1"/>
</dbReference>
<evidence type="ECO:0000256" key="3">
    <source>
        <dbReference type="ARBA" id="ARBA00023002"/>
    </source>
</evidence>
<dbReference type="InterPro" id="IPR013154">
    <property type="entry name" value="ADH-like_N"/>
</dbReference>
<evidence type="ECO:0000256" key="4">
    <source>
        <dbReference type="ARBA" id="ARBA00023027"/>
    </source>
</evidence>
<dbReference type="SUPFAM" id="SSF51735">
    <property type="entry name" value="NAD(P)-binding Rossmann-fold domains"/>
    <property type="match status" value="1"/>
</dbReference>
<name>A0A382BXH1_9ZZZZ</name>
<feature type="domain" description="Alcohol dehydrogenase-like N-terminal" evidence="6">
    <location>
        <begin position="27"/>
        <end position="152"/>
    </location>
</feature>
<evidence type="ECO:0000259" key="6">
    <source>
        <dbReference type="Pfam" id="PF08240"/>
    </source>
</evidence>
<feature type="domain" description="Alcohol dehydrogenase-like C-terminal" evidence="5">
    <location>
        <begin position="194"/>
        <end position="242"/>
    </location>
</feature>
<dbReference type="PROSITE" id="PS00059">
    <property type="entry name" value="ADH_ZINC"/>
    <property type="match status" value="1"/>
</dbReference>
<protein>
    <submittedName>
        <fullName evidence="7">Uncharacterized protein</fullName>
    </submittedName>
</protein>
<dbReference type="Pfam" id="PF08240">
    <property type="entry name" value="ADH_N"/>
    <property type="match status" value="1"/>
</dbReference>